<keyword evidence="2" id="KW-1185">Reference proteome</keyword>
<reference evidence="1" key="2">
    <citation type="submission" date="2025-08" db="UniProtKB">
        <authorList>
            <consortium name="Ensembl"/>
        </authorList>
    </citation>
    <scope>IDENTIFICATION</scope>
</reference>
<dbReference type="GeneTree" id="ENSGT00940000168711"/>
<evidence type="ECO:0000313" key="1">
    <source>
        <dbReference type="Ensembl" id="ENSAOCP00000044694.1"/>
    </source>
</evidence>
<protein>
    <recommendedName>
        <fullName evidence="3">Transposase Tc1-like domain-containing protein</fullName>
    </recommendedName>
</protein>
<dbReference type="Ensembl" id="ENSAOCT00000044457.1">
    <property type="protein sequence ID" value="ENSAOCP00000044694.1"/>
    <property type="gene ID" value="ENSAOCG00000030149.1"/>
</dbReference>
<accession>A0AAQ5XW10</accession>
<dbReference type="SUPFAM" id="SSF46689">
    <property type="entry name" value="Homeodomain-like"/>
    <property type="match status" value="1"/>
</dbReference>
<organism evidence="1 2">
    <name type="scientific">Amphiprion ocellaris</name>
    <name type="common">Clown anemonefish</name>
    <dbReference type="NCBI Taxonomy" id="80972"/>
    <lineage>
        <taxon>Eukaryota</taxon>
        <taxon>Metazoa</taxon>
        <taxon>Chordata</taxon>
        <taxon>Craniata</taxon>
        <taxon>Vertebrata</taxon>
        <taxon>Euteleostomi</taxon>
        <taxon>Actinopterygii</taxon>
        <taxon>Neopterygii</taxon>
        <taxon>Teleostei</taxon>
        <taxon>Neoteleostei</taxon>
        <taxon>Acanthomorphata</taxon>
        <taxon>Ovalentaria</taxon>
        <taxon>Pomacentridae</taxon>
        <taxon>Amphiprion</taxon>
    </lineage>
</organism>
<evidence type="ECO:0000313" key="2">
    <source>
        <dbReference type="Proteomes" id="UP001501940"/>
    </source>
</evidence>
<dbReference type="AlphaFoldDB" id="A0AAQ5XW10"/>
<dbReference type="InterPro" id="IPR009057">
    <property type="entry name" value="Homeodomain-like_sf"/>
</dbReference>
<name>A0AAQ5XW10_AMPOC</name>
<reference evidence="1" key="3">
    <citation type="submission" date="2025-09" db="UniProtKB">
        <authorList>
            <consortium name="Ensembl"/>
        </authorList>
    </citation>
    <scope>IDENTIFICATION</scope>
</reference>
<sequence>MPQMSQVLMECAVGMPTAAMSTRVVVRELNVHFSTISHLQRRFRDFGSTSNQPQNCRPRVTTPAQDLQIQHLHLQDRLRLATRTAAATISLHNQRISAQTARNHLREAHLHARGPHPGLDLTAVCLRN</sequence>
<dbReference type="Proteomes" id="UP001501940">
    <property type="component" value="Chromosome 14"/>
</dbReference>
<reference evidence="1 2" key="1">
    <citation type="submission" date="2022-01" db="EMBL/GenBank/DDBJ databases">
        <title>A chromosome-scale genome assembly of the false clownfish, Amphiprion ocellaris.</title>
        <authorList>
            <person name="Ryu T."/>
        </authorList>
    </citation>
    <scope>NUCLEOTIDE SEQUENCE [LARGE SCALE GENOMIC DNA]</scope>
</reference>
<evidence type="ECO:0008006" key="3">
    <source>
        <dbReference type="Google" id="ProtNLM"/>
    </source>
</evidence>
<proteinExistence type="predicted"/>